<dbReference type="PANTHER" id="PTHR31948">
    <property type="entry name" value="ZINC-FINGER HOMEODOMAIN PROTEIN 2"/>
    <property type="match status" value="1"/>
</dbReference>
<dbReference type="EMBL" id="JAMYWD010000009">
    <property type="protein sequence ID" value="KAJ4960594.1"/>
    <property type="molecule type" value="Genomic_DNA"/>
</dbReference>
<feature type="region of interest" description="Disordered" evidence="10">
    <location>
        <begin position="90"/>
        <end position="114"/>
    </location>
</feature>
<proteinExistence type="predicted"/>
<keyword evidence="7" id="KW-0371">Homeobox</keyword>
<dbReference type="InterPro" id="IPR006455">
    <property type="entry name" value="Homeodomain_ZF_HD"/>
</dbReference>
<dbReference type="Gene3D" id="1.10.10.60">
    <property type="entry name" value="Homeodomain-like"/>
    <property type="match status" value="1"/>
</dbReference>
<evidence type="ECO:0000256" key="3">
    <source>
        <dbReference type="ARBA" id="ARBA00022771"/>
    </source>
</evidence>
<dbReference type="NCBIfam" id="TIGR01565">
    <property type="entry name" value="homeo_ZF_HD"/>
    <property type="match status" value="1"/>
</dbReference>
<comment type="caution">
    <text evidence="12">The sequence shown here is derived from an EMBL/GenBank/DDBJ whole genome shotgun (WGS) entry which is preliminary data.</text>
</comment>
<evidence type="ECO:0000256" key="8">
    <source>
        <dbReference type="ARBA" id="ARBA00023163"/>
    </source>
</evidence>
<feature type="region of interest" description="Disordered" evidence="10">
    <location>
        <begin position="204"/>
        <end position="235"/>
    </location>
</feature>
<evidence type="ECO:0000256" key="1">
    <source>
        <dbReference type="ARBA" id="ARBA00004123"/>
    </source>
</evidence>
<evidence type="ECO:0000256" key="5">
    <source>
        <dbReference type="ARBA" id="ARBA00023015"/>
    </source>
</evidence>
<accession>A0A9Q0HBB8</accession>
<dbReference type="Proteomes" id="UP001141806">
    <property type="component" value="Unassembled WGS sequence"/>
</dbReference>
<keyword evidence="5" id="KW-0805">Transcription regulation</keyword>
<dbReference type="GO" id="GO:0050793">
    <property type="term" value="P:regulation of developmental process"/>
    <property type="evidence" value="ECO:0007669"/>
    <property type="project" value="TreeGrafter"/>
</dbReference>
<comment type="subcellular location">
    <subcellularLocation>
        <location evidence="1">Nucleus</location>
    </subcellularLocation>
</comment>
<dbReference type="PANTHER" id="PTHR31948:SF140">
    <property type="entry name" value="ZINC-FINGER HOMEODOMAIN PROTEIN 2"/>
    <property type="match status" value="1"/>
</dbReference>
<dbReference type="GO" id="GO:0003700">
    <property type="term" value="F:DNA-binding transcription factor activity"/>
    <property type="evidence" value="ECO:0007669"/>
    <property type="project" value="TreeGrafter"/>
</dbReference>
<dbReference type="InterPro" id="IPR006456">
    <property type="entry name" value="ZF_HD_homeobox_Cys/His_dimer"/>
</dbReference>
<dbReference type="AlphaFoldDB" id="A0A9Q0HBB8"/>
<gene>
    <name evidence="12" type="ORF">NE237_020504</name>
</gene>
<dbReference type="GO" id="GO:0000976">
    <property type="term" value="F:transcription cis-regulatory region binding"/>
    <property type="evidence" value="ECO:0007669"/>
    <property type="project" value="TreeGrafter"/>
</dbReference>
<organism evidence="12 13">
    <name type="scientific">Protea cynaroides</name>
    <dbReference type="NCBI Taxonomy" id="273540"/>
    <lineage>
        <taxon>Eukaryota</taxon>
        <taxon>Viridiplantae</taxon>
        <taxon>Streptophyta</taxon>
        <taxon>Embryophyta</taxon>
        <taxon>Tracheophyta</taxon>
        <taxon>Spermatophyta</taxon>
        <taxon>Magnoliopsida</taxon>
        <taxon>Proteales</taxon>
        <taxon>Proteaceae</taxon>
        <taxon>Protea</taxon>
    </lineage>
</organism>
<evidence type="ECO:0000256" key="7">
    <source>
        <dbReference type="ARBA" id="ARBA00023155"/>
    </source>
</evidence>
<dbReference type="GO" id="GO:0008270">
    <property type="term" value="F:zinc ion binding"/>
    <property type="evidence" value="ECO:0007669"/>
    <property type="project" value="UniProtKB-KW"/>
</dbReference>
<evidence type="ECO:0000256" key="4">
    <source>
        <dbReference type="ARBA" id="ARBA00022833"/>
    </source>
</evidence>
<keyword evidence="6" id="KW-0238">DNA-binding</keyword>
<evidence type="ECO:0000256" key="9">
    <source>
        <dbReference type="ARBA" id="ARBA00023242"/>
    </source>
</evidence>
<evidence type="ECO:0000259" key="11">
    <source>
        <dbReference type="PROSITE" id="PS51523"/>
    </source>
</evidence>
<dbReference type="SUPFAM" id="SSF46689">
    <property type="entry name" value="Homeodomain-like"/>
    <property type="match status" value="1"/>
</dbReference>
<feature type="domain" description="ZF-HD dimerization-type" evidence="11">
    <location>
        <begin position="15"/>
        <end position="62"/>
    </location>
</feature>
<sequence length="235" mass="26453">MEGRGSDSQREWFYYGECQKNHATHFGTTATDGCGEFLPDDNLPDSLLCTVCGCHRNYHRKTLYIDSDDDDGDNQQTLQAAPPVELLTAASATPSNDGDRGEQQQQQQQMVATDVATPVSPNVAAAVSEPLPVAPREQLEELDARRRPRTTFTDYQKERMRLYAEDLGWKMVRHRSEEINFFCNEIGVSRQSFKVWMHNHKNTSSSSALASMVPSEPDFDGSRDNNDASSSRFHE</sequence>
<name>A0A9Q0HBB8_9MAGN</name>
<keyword evidence="8" id="KW-0804">Transcription</keyword>
<evidence type="ECO:0000256" key="6">
    <source>
        <dbReference type="ARBA" id="ARBA00023125"/>
    </source>
</evidence>
<feature type="compositionally biased region" description="Basic and acidic residues" evidence="10">
    <location>
        <begin position="220"/>
        <end position="235"/>
    </location>
</feature>
<evidence type="ECO:0000256" key="2">
    <source>
        <dbReference type="ARBA" id="ARBA00022723"/>
    </source>
</evidence>
<dbReference type="InterPro" id="IPR009057">
    <property type="entry name" value="Homeodomain-like_sf"/>
</dbReference>
<evidence type="ECO:0000313" key="13">
    <source>
        <dbReference type="Proteomes" id="UP001141806"/>
    </source>
</evidence>
<feature type="region of interest" description="Disordered" evidence="10">
    <location>
        <begin position="126"/>
        <end position="150"/>
    </location>
</feature>
<dbReference type="NCBIfam" id="TIGR01566">
    <property type="entry name" value="ZF_HD_prot_N"/>
    <property type="match status" value="1"/>
</dbReference>
<keyword evidence="9" id="KW-0539">Nucleus</keyword>
<reference evidence="12" key="1">
    <citation type="journal article" date="2023" name="Plant J.">
        <title>The genome of the king protea, Protea cynaroides.</title>
        <authorList>
            <person name="Chang J."/>
            <person name="Duong T.A."/>
            <person name="Schoeman C."/>
            <person name="Ma X."/>
            <person name="Roodt D."/>
            <person name="Barker N."/>
            <person name="Li Z."/>
            <person name="Van de Peer Y."/>
            <person name="Mizrachi E."/>
        </authorList>
    </citation>
    <scope>NUCLEOTIDE SEQUENCE</scope>
    <source>
        <tissue evidence="12">Young leaves</tissue>
    </source>
</reference>
<evidence type="ECO:0000313" key="12">
    <source>
        <dbReference type="EMBL" id="KAJ4960594.1"/>
    </source>
</evidence>
<dbReference type="PROSITE" id="PS51523">
    <property type="entry name" value="ZF_HD_DIMER"/>
    <property type="match status" value="1"/>
</dbReference>
<keyword evidence="2" id="KW-0479">Metal-binding</keyword>
<dbReference type="GO" id="GO:0005634">
    <property type="term" value="C:nucleus"/>
    <property type="evidence" value="ECO:0007669"/>
    <property type="project" value="UniProtKB-SubCell"/>
</dbReference>
<dbReference type="Pfam" id="PF04770">
    <property type="entry name" value="ZF-HD_dimer"/>
    <property type="match status" value="1"/>
</dbReference>
<evidence type="ECO:0000256" key="10">
    <source>
        <dbReference type="SAM" id="MobiDB-lite"/>
    </source>
</evidence>
<keyword evidence="13" id="KW-1185">Reference proteome</keyword>
<keyword evidence="4" id="KW-0862">Zinc</keyword>
<keyword evidence="3" id="KW-0863">Zinc-finger</keyword>
<protein>
    <recommendedName>
        <fullName evidence="11">ZF-HD dimerization-type domain-containing protein</fullName>
    </recommendedName>
</protein>
<dbReference type="OrthoDB" id="1884189at2759"/>